<name>A0A9W6WG27_CANBO</name>
<comment type="catalytic activity">
    <reaction evidence="6">
        <text>ATP + H2O = ADP + phosphate + H(+)</text>
        <dbReference type="Rhea" id="RHEA:13065"/>
        <dbReference type="ChEBI" id="CHEBI:15377"/>
        <dbReference type="ChEBI" id="CHEBI:15378"/>
        <dbReference type="ChEBI" id="CHEBI:30616"/>
        <dbReference type="ChEBI" id="CHEBI:43474"/>
        <dbReference type="ChEBI" id="CHEBI:456216"/>
        <dbReference type="EC" id="3.6.4.13"/>
    </reaction>
</comment>
<dbReference type="EMBL" id="BSXN01000850">
    <property type="protein sequence ID" value="GME70062.1"/>
    <property type="molecule type" value="Genomic_DNA"/>
</dbReference>
<evidence type="ECO:0000313" key="9">
    <source>
        <dbReference type="Proteomes" id="UP001165120"/>
    </source>
</evidence>
<dbReference type="EC" id="3.6.4.13" evidence="1"/>
<evidence type="ECO:0000256" key="3">
    <source>
        <dbReference type="ARBA" id="ARBA00022801"/>
    </source>
</evidence>
<evidence type="ECO:0000256" key="6">
    <source>
        <dbReference type="ARBA" id="ARBA00047984"/>
    </source>
</evidence>
<accession>A0A9W6WG27</accession>
<dbReference type="Gene3D" id="3.40.50.300">
    <property type="entry name" value="P-loop containing nucleotide triphosphate hydrolases"/>
    <property type="match status" value="1"/>
</dbReference>
<dbReference type="AlphaFoldDB" id="A0A9W6WG27"/>
<evidence type="ECO:0000256" key="1">
    <source>
        <dbReference type="ARBA" id="ARBA00012552"/>
    </source>
</evidence>
<keyword evidence="4" id="KW-0347">Helicase</keyword>
<keyword evidence="9" id="KW-1185">Reference proteome</keyword>
<protein>
    <recommendedName>
        <fullName evidence="1">RNA helicase</fullName>
        <ecNumber evidence="1">3.6.4.13</ecNumber>
    </recommendedName>
</protein>
<dbReference type="GO" id="GO:0003724">
    <property type="term" value="F:RNA helicase activity"/>
    <property type="evidence" value="ECO:0007669"/>
    <property type="project" value="UniProtKB-EC"/>
</dbReference>
<gene>
    <name evidence="8" type="ORF">Cboi02_000272800</name>
</gene>
<evidence type="ECO:0000313" key="8">
    <source>
        <dbReference type="EMBL" id="GME70062.1"/>
    </source>
</evidence>
<comment type="caution">
    <text evidence="8">The sequence shown here is derived from an EMBL/GenBank/DDBJ whole genome shotgun (WGS) entry which is preliminary data.</text>
</comment>
<evidence type="ECO:0000256" key="2">
    <source>
        <dbReference type="ARBA" id="ARBA00022741"/>
    </source>
</evidence>
<evidence type="ECO:0000256" key="4">
    <source>
        <dbReference type="ARBA" id="ARBA00022806"/>
    </source>
</evidence>
<organism evidence="8 9">
    <name type="scientific">Candida boidinii</name>
    <name type="common">Yeast</name>
    <dbReference type="NCBI Taxonomy" id="5477"/>
    <lineage>
        <taxon>Eukaryota</taxon>
        <taxon>Fungi</taxon>
        <taxon>Dikarya</taxon>
        <taxon>Ascomycota</taxon>
        <taxon>Saccharomycotina</taxon>
        <taxon>Pichiomycetes</taxon>
        <taxon>Pichiales</taxon>
        <taxon>Pichiaceae</taxon>
        <taxon>Ogataea</taxon>
        <taxon>Ogataea/Candida clade</taxon>
    </lineage>
</organism>
<dbReference type="GO" id="GO:0005524">
    <property type="term" value="F:ATP binding"/>
    <property type="evidence" value="ECO:0007669"/>
    <property type="project" value="UniProtKB-KW"/>
</dbReference>
<dbReference type="GO" id="GO:0003676">
    <property type="term" value="F:nucleic acid binding"/>
    <property type="evidence" value="ECO:0007669"/>
    <property type="project" value="InterPro"/>
</dbReference>
<evidence type="ECO:0000256" key="5">
    <source>
        <dbReference type="ARBA" id="ARBA00022840"/>
    </source>
</evidence>
<dbReference type="GO" id="GO:0016787">
    <property type="term" value="F:hydrolase activity"/>
    <property type="evidence" value="ECO:0007669"/>
    <property type="project" value="UniProtKB-KW"/>
</dbReference>
<keyword evidence="2" id="KW-0547">Nucleotide-binding</keyword>
<sequence length="552" mass="63676">MTVKRQSVRSYFQYQHRSFSNVTAQMNRKNNTEVLKKVVVKSAQEIESNKALPSHEALPSKSKRRRHWKKQYGHNINRIKKSMYDTFDTYLKEDLGQIKKYNHEFKRPSLERIRFDFSKENVTFADFFKPGKLLSSITQYLKSETPTEYQKRFFAVTRSFLSTVAQGDQGSGRSTALLMHAINLKRPFSRGFGINSLIIVRNKETVEYYKKLADNMLSNISTKNKQTGDDAKKNANVIQGLYRADETTETKQNDLLNTIPTPHVLVTTPHRLLDLISSKGMGFLKIKNLSMIAVDDFETMAPANFTESERQAPVVQLLDYVTKLQQLNSRYDLPNTQMVFNIGQNTGDFVEQIKQKEWINWNKFVSLATFCKTEELPYRNSVAKNVCVSPILISPYSNKIGKKLKINLFDATKIEFGDSMPEWLDKRISYGNFGEDDYMYIKQRNIKRSTMSSNLKKIETEIFIFGLIKLMKKKDSPIGNKKFLLVHPDEISGYQIHELLEKSNKISKIFDVKADLDFFITPETIDKSDPQILTINTSALSSIPFKGLNEII</sequence>
<keyword evidence="3" id="KW-0378">Hydrolase</keyword>
<dbReference type="InterPro" id="IPR027417">
    <property type="entry name" value="P-loop_NTPase"/>
</dbReference>
<keyword evidence="5" id="KW-0067">ATP-binding</keyword>
<dbReference type="InterPro" id="IPR011545">
    <property type="entry name" value="DEAD/DEAH_box_helicase_dom"/>
</dbReference>
<dbReference type="Pfam" id="PF00270">
    <property type="entry name" value="DEAD"/>
    <property type="match status" value="1"/>
</dbReference>
<proteinExistence type="predicted"/>
<dbReference type="SUPFAM" id="SSF52540">
    <property type="entry name" value="P-loop containing nucleoside triphosphate hydrolases"/>
    <property type="match status" value="1"/>
</dbReference>
<evidence type="ECO:0000259" key="7">
    <source>
        <dbReference type="Pfam" id="PF00270"/>
    </source>
</evidence>
<dbReference type="Proteomes" id="UP001165120">
    <property type="component" value="Unassembled WGS sequence"/>
</dbReference>
<dbReference type="PANTHER" id="PTHR47960">
    <property type="entry name" value="DEAD-BOX ATP-DEPENDENT RNA HELICASE 50"/>
    <property type="match status" value="1"/>
</dbReference>
<feature type="domain" description="DEAD/DEAH-box helicase" evidence="7">
    <location>
        <begin position="147"/>
        <end position="307"/>
    </location>
</feature>
<reference evidence="8" key="1">
    <citation type="submission" date="2023-04" db="EMBL/GenBank/DDBJ databases">
        <title>Candida boidinii NBRC 10035.</title>
        <authorList>
            <person name="Ichikawa N."/>
            <person name="Sato H."/>
            <person name="Tonouchi N."/>
        </authorList>
    </citation>
    <scope>NUCLEOTIDE SEQUENCE</scope>
    <source>
        <strain evidence="8">NBRC 10035</strain>
    </source>
</reference>